<dbReference type="STRING" id="1447782.SAMN05444417_1907"/>
<evidence type="ECO:0000256" key="1">
    <source>
        <dbReference type="SAM" id="Phobius"/>
    </source>
</evidence>
<keyword evidence="1" id="KW-1133">Transmembrane helix</keyword>
<reference evidence="2 3" key="1">
    <citation type="submission" date="2016-11" db="EMBL/GenBank/DDBJ databases">
        <authorList>
            <person name="Jaros S."/>
            <person name="Januszkiewicz K."/>
            <person name="Wedrychowicz H."/>
        </authorList>
    </citation>
    <scope>NUCLEOTIDE SEQUENCE [LARGE SCALE GENOMIC DNA]</scope>
    <source>
        <strain evidence="2 3">DSM 100565</strain>
    </source>
</reference>
<keyword evidence="3" id="KW-1185">Reference proteome</keyword>
<dbReference type="EMBL" id="FQYO01000003">
    <property type="protein sequence ID" value="SHI82577.1"/>
    <property type="molecule type" value="Genomic_DNA"/>
</dbReference>
<sequence length="80" mass="8887">MTEDTPRWQRRLLKAAIVICFAGGLSLFGAALGVYADQKCLAVPFLNHCAEARWAMLFGGLLAIGALVVLWRRTVQRRRA</sequence>
<accession>A0A1M6EAP3</accession>
<proteinExistence type="predicted"/>
<dbReference type="RefSeq" id="WP_073329102.1">
    <property type="nucleotide sequence ID" value="NZ_FQYO01000003.1"/>
</dbReference>
<evidence type="ECO:0000313" key="3">
    <source>
        <dbReference type="Proteomes" id="UP000184292"/>
    </source>
</evidence>
<name>A0A1M6EAP3_9RHOB</name>
<dbReference type="Proteomes" id="UP000184292">
    <property type="component" value="Unassembled WGS sequence"/>
</dbReference>
<keyword evidence="1" id="KW-0472">Membrane</keyword>
<feature type="transmembrane region" description="Helical" evidence="1">
    <location>
        <begin position="12"/>
        <end position="34"/>
    </location>
</feature>
<organism evidence="2 3">
    <name type="scientific">Wenxinia saemankumensis</name>
    <dbReference type="NCBI Taxonomy" id="1447782"/>
    <lineage>
        <taxon>Bacteria</taxon>
        <taxon>Pseudomonadati</taxon>
        <taxon>Pseudomonadota</taxon>
        <taxon>Alphaproteobacteria</taxon>
        <taxon>Rhodobacterales</taxon>
        <taxon>Roseobacteraceae</taxon>
        <taxon>Wenxinia</taxon>
    </lineage>
</organism>
<evidence type="ECO:0000313" key="2">
    <source>
        <dbReference type="EMBL" id="SHI82577.1"/>
    </source>
</evidence>
<protein>
    <submittedName>
        <fullName evidence="2">Uncharacterized protein</fullName>
    </submittedName>
</protein>
<feature type="transmembrane region" description="Helical" evidence="1">
    <location>
        <begin position="54"/>
        <end position="71"/>
    </location>
</feature>
<dbReference type="AlphaFoldDB" id="A0A1M6EAP3"/>
<gene>
    <name evidence="2" type="ORF">SAMN05444417_1907</name>
</gene>
<keyword evidence="1" id="KW-0812">Transmembrane</keyword>